<keyword evidence="7 10" id="KW-1133">Transmembrane helix</keyword>
<evidence type="ECO:0000256" key="3">
    <source>
        <dbReference type="ARBA" id="ARBA00022692"/>
    </source>
</evidence>
<dbReference type="PANTHER" id="PTHR24223">
    <property type="entry name" value="ATP-BINDING CASSETTE SUB-FAMILY C"/>
    <property type="match status" value="1"/>
</dbReference>
<evidence type="ECO:0000259" key="11">
    <source>
        <dbReference type="PROSITE" id="PS50893"/>
    </source>
</evidence>
<dbReference type="InterPro" id="IPR036640">
    <property type="entry name" value="ABC1_TM_sf"/>
</dbReference>
<feature type="domain" description="ABC transporter" evidence="11">
    <location>
        <begin position="415"/>
        <end position="637"/>
    </location>
</feature>
<keyword evidence="2" id="KW-0813">Transport</keyword>
<feature type="domain" description="ABC transmembrane type-1" evidence="12">
    <location>
        <begin position="105"/>
        <end position="359"/>
    </location>
</feature>
<sequence length="1284" mass="140807">MAKSDAAEDGRKSPLELAGPLRRLWFGWALPFFRRACQDISRQDFSAMSLPPFPQAESCESAAERLSGHLAQELAMGARQGRKPSLHRALFQCWKKVFLLEALRALLTSCCFLLAPFLLRQTVNSLRLGLWLEAFGYLSAIAATGMMGGLFQQHSFHAFSHWGRQMWAALVGNIFTKMASIDAGAFTAQFSEGQVISMIGQDASLFPYMGPFLCLFLAMPCNILVPSAILLYYLREAFVVGLTSCVVVSVLSSWAAVAYKRKVKAKLAVADSRLVLVNETLQGARSIKYCAWEGALEAKIKRVRDKEVRLLSWIHLCYALQQGAMQALPVIGITASLLTHVALGRSLEADIASMTVAYFDPLSFGFMLWPACRMQLQTMSAGIVRVERLLLVKEMASTAVVADVAEGDKKGIHSIQLDRASFSWNGERLHLQEISLTVRAKELVMAVGPVASGKSTLVSGIFGLVRVAAGEVRILGQPAYVPQNPQVLNASVRDNILFGLPLVQERYEEAISACCLEQDLDQFVEGDATEIGEKGITISGGQRARIALARAYYADPDVVVLDDPLSAMDAHIGASVFSRCILALRAQGKAILMTTNQLQICSSADRILILHAGRQVRQGSFQETAVELGAASSSVAVPQQGLESEPACEQKDLGAGTSRPQVLRPTDASGKSGMKAEGMLQGRLGIREWLNVAQGGQSTFLGLFLALSSLLVPLAMFLSNVLLAAWIREAKEGPAFDYQRNYLIASLAFALCCTFRVSSAAMYFTKISRHLHQKMLASVLRQPLSWYDTTPLGRVLNRFSQDISLMDLQMPRLFEFAMQHFTVVFVGIIGASVLAWPALLVLLLIGWPLRRLQDRYGSVALNLQRLMLIATSPVMSQVSGFLLAMDTIRAFQRERHFVKRFFQTMDGYYKTYYWIHAVDRLAMGLLTTVCVPFITLCLGASVMLLVYADSLTPELGGLGLALTVGLAQRIPMYMWCWSTFEKFFGGAQRVAEYAGLAWEGGKQDHDYWKEGVRVKSEGEAGTESPVALELREVHLRYQAGLPLTLQGLTLAVRPGERMGICGRTGSGKSTLFLACFRMVELESGDIRVWGRSAKSLPLPQLRASMAIVPQDPLMFSGTLRSNLDLRGRYSDAELLAALRLAHLEEQVQGMPQKLDEPVQEKGSNFSAGTVQLICIARLLLARQRIVFLDECTASVDLKTDAQVQSAIRSACSDCAILCIAHRLDTIIDYDRLAVLDSGRVIETGSPAELLQQNGAFTSLVASMGDAGADIRRRLAPAPSSRVKL</sequence>
<dbReference type="CDD" id="cd18580">
    <property type="entry name" value="ABC_6TM_ABCC_D2"/>
    <property type="match status" value="1"/>
</dbReference>
<evidence type="ECO:0000256" key="5">
    <source>
        <dbReference type="ARBA" id="ARBA00022741"/>
    </source>
</evidence>
<keyword evidence="4" id="KW-0677">Repeat</keyword>
<feature type="transmembrane region" description="Helical" evidence="10">
    <location>
        <begin position="821"/>
        <end position="846"/>
    </location>
</feature>
<feature type="transmembrane region" description="Helical" evidence="10">
    <location>
        <begin position="921"/>
        <end position="948"/>
    </location>
</feature>
<comment type="caution">
    <text evidence="13">The sequence shown here is derived from an EMBL/GenBank/DDBJ whole genome shotgun (WGS) entry which is preliminary data.</text>
</comment>
<proteinExistence type="predicted"/>
<dbReference type="SUPFAM" id="SSF90123">
    <property type="entry name" value="ABC transporter transmembrane region"/>
    <property type="match status" value="2"/>
</dbReference>
<dbReference type="GO" id="GO:0016887">
    <property type="term" value="F:ATP hydrolysis activity"/>
    <property type="evidence" value="ECO:0007669"/>
    <property type="project" value="InterPro"/>
</dbReference>
<dbReference type="SMART" id="SM00382">
    <property type="entry name" value="AAA"/>
    <property type="match status" value="2"/>
</dbReference>
<keyword evidence="6" id="KW-0067">ATP-binding</keyword>
<gene>
    <name evidence="13" type="primary">ABCC4</name>
    <name evidence="13" type="ORF">SNAT2548_LOCUS8066</name>
</gene>
<feature type="transmembrane region" description="Helical" evidence="10">
    <location>
        <begin position="130"/>
        <end position="151"/>
    </location>
</feature>
<keyword evidence="5" id="KW-0547">Nucleotide-binding</keyword>
<dbReference type="InterPro" id="IPR027417">
    <property type="entry name" value="P-loop_NTPase"/>
</dbReference>
<dbReference type="GO" id="GO:0016020">
    <property type="term" value="C:membrane"/>
    <property type="evidence" value="ECO:0007669"/>
    <property type="project" value="UniProtKB-SubCell"/>
</dbReference>
<dbReference type="CDD" id="cd03250">
    <property type="entry name" value="ABCC_MRP_domain1"/>
    <property type="match status" value="1"/>
</dbReference>
<evidence type="ECO:0000256" key="1">
    <source>
        <dbReference type="ARBA" id="ARBA00004141"/>
    </source>
</evidence>
<feature type="transmembrane region" description="Helical" evidence="10">
    <location>
        <begin position="742"/>
        <end position="765"/>
    </location>
</feature>
<evidence type="ECO:0000256" key="8">
    <source>
        <dbReference type="ARBA" id="ARBA00023136"/>
    </source>
</evidence>
<comment type="subcellular location">
    <subcellularLocation>
        <location evidence="1">Membrane</location>
        <topology evidence="1">Multi-pass membrane protein</topology>
    </subcellularLocation>
</comment>
<dbReference type="EMBL" id="CAJNDS010000581">
    <property type="protein sequence ID" value="CAE7220581.1"/>
    <property type="molecule type" value="Genomic_DNA"/>
</dbReference>
<dbReference type="GO" id="GO:0005524">
    <property type="term" value="F:ATP binding"/>
    <property type="evidence" value="ECO:0007669"/>
    <property type="project" value="UniProtKB-KW"/>
</dbReference>
<feature type="domain" description="ABC transporter" evidence="11">
    <location>
        <begin position="1030"/>
        <end position="1262"/>
    </location>
</feature>
<evidence type="ECO:0000256" key="6">
    <source>
        <dbReference type="ARBA" id="ARBA00022840"/>
    </source>
</evidence>
<feature type="domain" description="ABC transmembrane type-1" evidence="12">
    <location>
        <begin position="700"/>
        <end position="982"/>
    </location>
</feature>
<dbReference type="FunFam" id="3.40.50.300:FF:000973">
    <property type="entry name" value="Multidrug resistance-associated protein 4"/>
    <property type="match status" value="1"/>
</dbReference>
<dbReference type="Proteomes" id="UP000604046">
    <property type="component" value="Unassembled WGS sequence"/>
</dbReference>
<feature type="transmembrane region" description="Helical" evidence="10">
    <location>
        <begin position="239"/>
        <end position="259"/>
    </location>
</feature>
<evidence type="ECO:0000256" key="9">
    <source>
        <dbReference type="SAM" id="MobiDB-lite"/>
    </source>
</evidence>
<keyword evidence="3 10" id="KW-0812">Transmembrane</keyword>
<feature type="transmembrane region" description="Helical" evidence="10">
    <location>
        <begin position="212"/>
        <end position="233"/>
    </location>
</feature>
<dbReference type="PROSITE" id="PS00211">
    <property type="entry name" value="ABC_TRANSPORTER_1"/>
    <property type="match status" value="1"/>
</dbReference>
<name>A0A812K1T5_9DINO</name>
<dbReference type="InterPro" id="IPR017871">
    <property type="entry name" value="ABC_transporter-like_CS"/>
</dbReference>
<dbReference type="InterPro" id="IPR044726">
    <property type="entry name" value="ABCC_6TM_D2"/>
</dbReference>
<dbReference type="PROSITE" id="PS50929">
    <property type="entry name" value="ABC_TM1F"/>
    <property type="match status" value="2"/>
</dbReference>
<dbReference type="Pfam" id="PF00664">
    <property type="entry name" value="ABC_membrane"/>
    <property type="match status" value="2"/>
</dbReference>
<reference evidence="13" key="1">
    <citation type="submission" date="2021-02" db="EMBL/GenBank/DDBJ databases">
        <authorList>
            <person name="Dougan E. K."/>
            <person name="Rhodes N."/>
            <person name="Thang M."/>
            <person name="Chan C."/>
        </authorList>
    </citation>
    <scope>NUCLEOTIDE SEQUENCE</scope>
</reference>
<feature type="transmembrane region" description="Helical" evidence="10">
    <location>
        <begin position="700"/>
        <end position="727"/>
    </location>
</feature>
<evidence type="ECO:0000313" key="14">
    <source>
        <dbReference type="Proteomes" id="UP000604046"/>
    </source>
</evidence>
<evidence type="ECO:0000256" key="7">
    <source>
        <dbReference type="ARBA" id="ARBA00022989"/>
    </source>
</evidence>
<dbReference type="FunFam" id="3.40.50.300:FF:000630">
    <property type="entry name" value="ATP-binding cassette (ABC) transporter, putative"/>
    <property type="match status" value="1"/>
</dbReference>
<dbReference type="SUPFAM" id="SSF52540">
    <property type="entry name" value="P-loop containing nucleoside triphosphate hydrolases"/>
    <property type="match status" value="2"/>
</dbReference>
<keyword evidence="14" id="KW-1185">Reference proteome</keyword>
<dbReference type="Gene3D" id="1.20.1560.10">
    <property type="entry name" value="ABC transporter type 1, transmembrane domain"/>
    <property type="match status" value="2"/>
</dbReference>
<evidence type="ECO:0000259" key="12">
    <source>
        <dbReference type="PROSITE" id="PS50929"/>
    </source>
</evidence>
<evidence type="ECO:0000313" key="13">
    <source>
        <dbReference type="EMBL" id="CAE7220581.1"/>
    </source>
</evidence>
<evidence type="ECO:0000256" key="10">
    <source>
        <dbReference type="SAM" id="Phobius"/>
    </source>
</evidence>
<dbReference type="OrthoDB" id="4865934at2759"/>
<dbReference type="InterPro" id="IPR050173">
    <property type="entry name" value="ABC_transporter_C-like"/>
</dbReference>
<protein>
    <submittedName>
        <fullName evidence="13">ABCC4 protein</fullName>
    </submittedName>
</protein>
<dbReference type="InterPro" id="IPR011527">
    <property type="entry name" value="ABC1_TM_dom"/>
</dbReference>
<dbReference type="Gene3D" id="3.40.50.300">
    <property type="entry name" value="P-loop containing nucleotide triphosphate hydrolases"/>
    <property type="match status" value="2"/>
</dbReference>
<dbReference type="Pfam" id="PF00005">
    <property type="entry name" value="ABC_tran"/>
    <property type="match status" value="2"/>
</dbReference>
<keyword evidence="8 10" id="KW-0472">Membrane</keyword>
<organism evidence="13 14">
    <name type="scientific">Symbiodinium natans</name>
    <dbReference type="NCBI Taxonomy" id="878477"/>
    <lineage>
        <taxon>Eukaryota</taxon>
        <taxon>Sar</taxon>
        <taxon>Alveolata</taxon>
        <taxon>Dinophyceae</taxon>
        <taxon>Suessiales</taxon>
        <taxon>Symbiodiniaceae</taxon>
        <taxon>Symbiodinium</taxon>
    </lineage>
</organism>
<feature type="transmembrane region" description="Helical" evidence="10">
    <location>
        <begin position="97"/>
        <end position="118"/>
    </location>
</feature>
<dbReference type="InterPro" id="IPR003439">
    <property type="entry name" value="ABC_transporter-like_ATP-bd"/>
</dbReference>
<dbReference type="GO" id="GO:0140359">
    <property type="term" value="F:ABC-type transporter activity"/>
    <property type="evidence" value="ECO:0007669"/>
    <property type="project" value="InterPro"/>
</dbReference>
<accession>A0A812K1T5</accession>
<dbReference type="InterPro" id="IPR003593">
    <property type="entry name" value="AAA+_ATPase"/>
</dbReference>
<feature type="region of interest" description="Disordered" evidence="9">
    <location>
        <begin position="644"/>
        <end position="674"/>
    </location>
</feature>
<dbReference type="PROSITE" id="PS50893">
    <property type="entry name" value="ABC_TRANSPORTER_2"/>
    <property type="match status" value="2"/>
</dbReference>
<evidence type="ECO:0000256" key="2">
    <source>
        <dbReference type="ARBA" id="ARBA00022448"/>
    </source>
</evidence>
<dbReference type="CDD" id="cd03244">
    <property type="entry name" value="ABCC_MRP_domain2"/>
    <property type="match status" value="1"/>
</dbReference>
<evidence type="ECO:0000256" key="4">
    <source>
        <dbReference type="ARBA" id="ARBA00022737"/>
    </source>
</evidence>